<dbReference type="AlphaFoldDB" id="A0A8J6AS26"/>
<organism evidence="2 3">
    <name type="scientific">Carpediemonas membranifera</name>
    <dbReference type="NCBI Taxonomy" id="201153"/>
    <lineage>
        <taxon>Eukaryota</taxon>
        <taxon>Metamonada</taxon>
        <taxon>Carpediemonas-like organisms</taxon>
        <taxon>Carpediemonas</taxon>
    </lineage>
</organism>
<sequence length="304" mass="33094">MELSPLARLIAAPTAEREAELTLYVQKCALESHSMVLSDGKFSISAIFMNEAWMDLMNNVNLAGSTISETMHHKALQVFPYRLGVMTSEFILIVYGVREAPDHENAPLPSKIDASIPLSDGANEDGPLRDALLQLSALLSTLPAPLALGRPQKHFRTEESTPLSVSVRRSGRLAPLSGQRADESEAEASDTALQEVMSPSPASRRRGVGKRKQRGTRRALAELQDGDDDSDAPILEEPSPKRARVTNLRAVETAGESDSDTAEEEDVVGGGDGTQDEGMFDFPGNARQSPKRKKPPTRKRLPMR</sequence>
<name>A0A8J6AS26_9EUKA</name>
<feature type="compositionally biased region" description="Basic residues" evidence="1">
    <location>
        <begin position="203"/>
        <end position="217"/>
    </location>
</feature>
<comment type="caution">
    <text evidence="2">The sequence shown here is derived from an EMBL/GenBank/DDBJ whole genome shotgun (WGS) entry which is preliminary data.</text>
</comment>
<accession>A0A8J6AS26</accession>
<evidence type="ECO:0000313" key="3">
    <source>
        <dbReference type="Proteomes" id="UP000717585"/>
    </source>
</evidence>
<keyword evidence="3" id="KW-1185">Reference proteome</keyword>
<proteinExistence type="predicted"/>
<dbReference type="EMBL" id="JAHDYR010000066">
    <property type="protein sequence ID" value="KAG9390045.1"/>
    <property type="molecule type" value="Genomic_DNA"/>
</dbReference>
<gene>
    <name evidence="2" type="ORF">J8273_8082</name>
</gene>
<feature type="region of interest" description="Disordered" evidence="1">
    <location>
        <begin position="150"/>
        <end position="304"/>
    </location>
</feature>
<evidence type="ECO:0000313" key="2">
    <source>
        <dbReference type="EMBL" id="KAG9390045.1"/>
    </source>
</evidence>
<feature type="compositionally biased region" description="Acidic residues" evidence="1">
    <location>
        <begin position="255"/>
        <end position="267"/>
    </location>
</feature>
<protein>
    <submittedName>
        <fullName evidence="2">Uncharacterized protein</fullName>
    </submittedName>
</protein>
<evidence type="ECO:0000256" key="1">
    <source>
        <dbReference type="SAM" id="MobiDB-lite"/>
    </source>
</evidence>
<dbReference type="Proteomes" id="UP000717585">
    <property type="component" value="Unassembled WGS sequence"/>
</dbReference>
<reference evidence="2" key="1">
    <citation type="submission" date="2021-05" db="EMBL/GenBank/DDBJ databases">
        <title>A free-living protist that lacks canonical eukaryotic 1 DNA replication and segregation systems.</title>
        <authorList>
            <person name="Salas-Leiva D.E."/>
            <person name="Tromer E.C."/>
            <person name="Curtis B.A."/>
            <person name="Jerlstrom-Hultqvist J."/>
            <person name="Kolisko M."/>
            <person name="Yi Z."/>
            <person name="Salas-Leiva J.S."/>
            <person name="Gallot-Lavallee L."/>
            <person name="Kops G.J.P.L."/>
            <person name="Archibald J.M."/>
            <person name="Simpson A.G.B."/>
            <person name="Roger A.J."/>
        </authorList>
    </citation>
    <scope>NUCLEOTIDE SEQUENCE</scope>
    <source>
        <strain evidence="2">BICM</strain>
    </source>
</reference>
<feature type="compositionally biased region" description="Basic residues" evidence="1">
    <location>
        <begin position="289"/>
        <end position="304"/>
    </location>
</feature>